<evidence type="ECO:0000256" key="14">
    <source>
        <dbReference type="SAM" id="SignalP"/>
    </source>
</evidence>
<evidence type="ECO:0000256" key="8">
    <source>
        <dbReference type="ARBA" id="ARBA00022989"/>
    </source>
</evidence>
<keyword evidence="6" id="KW-0812">Transmembrane</keyword>
<evidence type="ECO:0000256" key="6">
    <source>
        <dbReference type="ARBA" id="ARBA00022692"/>
    </source>
</evidence>
<keyword evidence="7 13" id="KW-0479">Metal-binding</keyword>
<keyword evidence="14" id="KW-0732">Signal</keyword>
<keyword evidence="5 13" id="KW-0349">Heme</keyword>
<dbReference type="SUPFAM" id="SSF48264">
    <property type="entry name" value="Cytochrome P450"/>
    <property type="match status" value="1"/>
</dbReference>
<dbReference type="InterPro" id="IPR017972">
    <property type="entry name" value="Cyt_P450_CS"/>
</dbReference>
<dbReference type="PROSITE" id="PS00086">
    <property type="entry name" value="CYTOCHROME_P450"/>
    <property type="match status" value="1"/>
</dbReference>
<keyword evidence="16" id="KW-1185">Reference proteome</keyword>
<organism evidence="15 16">
    <name type="scientific">Somion occarium</name>
    <dbReference type="NCBI Taxonomy" id="3059160"/>
    <lineage>
        <taxon>Eukaryota</taxon>
        <taxon>Fungi</taxon>
        <taxon>Dikarya</taxon>
        <taxon>Basidiomycota</taxon>
        <taxon>Agaricomycotina</taxon>
        <taxon>Agaricomycetes</taxon>
        <taxon>Polyporales</taxon>
        <taxon>Cerrenaceae</taxon>
        <taxon>Somion</taxon>
    </lineage>
</organism>
<dbReference type="PANTHER" id="PTHR46300">
    <property type="entry name" value="P450, PUTATIVE (EUROFUNG)-RELATED-RELATED"/>
    <property type="match status" value="1"/>
</dbReference>
<evidence type="ECO:0000256" key="7">
    <source>
        <dbReference type="ARBA" id="ARBA00022723"/>
    </source>
</evidence>
<comment type="pathway">
    <text evidence="3">Secondary metabolite biosynthesis.</text>
</comment>
<evidence type="ECO:0008006" key="17">
    <source>
        <dbReference type="Google" id="ProtNLM"/>
    </source>
</evidence>
<evidence type="ECO:0000256" key="2">
    <source>
        <dbReference type="ARBA" id="ARBA00004370"/>
    </source>
</evidence>
<evidence type="ECO:0000256" key="12">
    <source>
        <dbReference type="ARBA" id="ARBA00023136"/>
    </source>
</evidence>
<comment type="similarity">
    <text evidence="4 13">Belongs to the cytochrome P450 family.</text>
</comment>
<evidence type="ECO:0000256" key="10">
    <source>
        <dbReference type="ARBA" id="ARBA00023004"/>
    </source>
</evidence>
<proteinExistence type="inferred from homology"/>
<sequence>MPSPVITGLLVVLLAWVFYRLNKIGSREPGLPPGPPTIPLLGNLHHFETRGMYLKLTEWAKMYGDIYSLKFGPTPSIVISSPKLLREYVDMHGATTSDRPPVYVAELVSGGFELPLTRYGETWRIMRKAAHDMISKEACNRHLPIQRAEASQLMFDLVGSPQHFYTHLYRYSASVITSVVYGVHCPKYHDSFVEQFDHFTMRLEAALRPGNSPPVDMFPILKRLPEFVAPWKTRCKEVRKQQREIFFGMLDLVIERLKNEQGNECFMEYVVERQKHYNLDREMLGYLGGSLLQAGIDTTAIFLQSMVACIITHPHVQLRAQQEIDDVIGPDRTPDFPDIENLPYIRALINEVHRFCPVAPTAIPHASTTDLRLGEYFVPKESIIFLNTWGIYRHEDYYENPDVFEPDRYVKSEFGTKPGVDPTGCRNDFVFGGGRRRCPGSHLANNSIALNAMNLLWAFNFSRAKDPVTGQLIDVDLNDVNKEAILLVQKPFKCQITPRSEGRAKMIQAQFEAAKGTFQQFEGRIISLTEE</sequence>
<dbReference type="Pfam" id="PF00067">
    <property type="entry name" value="p450"/>
    <property type="match status" value="1"/>
</dbReference>
<evidence type="ECO:0000256" key="9">
    <source>
        <dbReference type="ARBA" id="ARBA00023002"/>
    </source>
</evidence>
<dbReference type="PANTHER" id="PTHR46300:SF2">
    <property type="entry name" value="CYTOCHROME P450 MONOOXYGENASE ALNH-RELATED"/>
    <property type="match status" value="1"/>
</dbReference>
<evidence type="ECO:0000256" key="3">
    <source>
        <dbReference type="ARBA" id="ARBA00005179"/>
    </source>
</evidence>
<reference evidence="16" key="1">
    <citation type="submission" date="2024-04" db="EMBL/GenBank/DDBJ databases">
        <authorList>
            <person name="Shaw F."/>
            <person name="Minotto A."/>
        </authorList>
    </citation>
    <scope>NUCLEOTIDE SEQUENCE [LARGE SCALE GENOMIC DNA]</scope>
</reference>
<gene>
    <name evidence="15" type="ORF">GFSPODELE1_LOCUS9732</name>
</gene>
<dbReference type="EMBL" id="OZ037951">
    <property type="protein sequence ID" value="CAL1714344.1"/>
    <property type="molecule type" value="Genomic_DNA"/>
</dbReference>
<dbReference type="PRINTS" id="PR00463">
    <property type="entry name" value="EP450I"/>
</dbReference>
<keyword evidence="9 13" id="KW-0560">Oxidoreductase</keyword>
<dbReference type="Proteomes" id="UP001497453">
    <property type="component" value="Chromosome 8"/>
</dbReference>
<comment type="subcellular location">
    <subcellularLocation>
        <location evidence="2">Membrane</location>
    </subcellularLocation>
</comment>
<dbReference type="PRINTS" id="PR00385">
    <property type="entry name" value="P450"/>
</dbReference>
<protein>
    <recommendedName>
        <fullName evidence="17">Cytochrome P450</fullName>
    </recommendedName>
</protein>
<dbReference type="InterPro" id="IPR001128">
    <property type="entry name" value="Cyt_P450"/>
</dbReference>
<dbReference type="InterPro" id="IPR050364">
    <property type="entry name" value="Cytochrome_P450_fung"/>
</dbReference>
<comment type="cofactor">
    <cofactor evidence="1">
        <name>heme</name>
        <dbReference type="ChEBI" id="CHEBI:30413"/>
    </cofactor>
</comment>
<dbReference type="InterPro" id="IPR036396">
    <property type="entry name" value="Cyt_P450_sf"/>
</dbReference>
<evidence type="ECO:0000256" key="5">
    <source>
        <dbReference type="ARBA" id="ARBA00022617"/>
    </source>
</evidence>
<name>A0ABP1E539_9APHY</name>
<evidence type="ECO:0000256" key="11">
    <source>
        <dbReference type="ARBA" id="ARBA00023033"/>
    </source>
</evidence>
<dbReference type="InterPro" id="IPR002401">
    <property type="entry name" value="Cyt_P450_E_grp-I"/>
</dbReference>
<keyword evidence="10 13" id="KW-0408">Iron</keyword>
<evidence type="ECO:0000313" key="16">
    <source>
        <dbReference type="Proteomes" id="UP001497453"/>
    </source>
</evidence>
<dbReference type="Gene3D" id="1.10.630.10">
    <property type="entry name" value="Cytochrome P450"/>
    <property type="match status" value="1"/>
</dbReference>
<keyword evidence="11 13" id="KW-0503">Monooxygenase</keyword>
<keyword evidence="12" id="KW-0472">Membrane</keyword>
<evidence type="ECO:0000256" key="4">
    <source>
        <dbReference type="ARBA" id="ARBA00010617"/>
    </source>
</evidence>
<evidence type="ECO:0000256" key="1">
    <source>
        <dbReference type="ARBA" id="ARBA00001971"/>
    </source>
</evidence>
<accession>A0ABP1E539</accession>
<feature type="chain" id="PRO_5046534080" description="Cytochrome P450" evidence="14">
    <location>
        <begin position="27"/>
        <end position="531"/>
    </location>
</feature>
<feature type="signal peptide" evidence="14">
    <location>
        <begin position="1"/>
        <end position="26"/>
    </location>
</feature>
<dbReference type="CDD" id="cd11065">
    <property type="entry name" value="CYP64-like"/>
    <property type="match status" value="1"/>
</dbReference>
<keyword evidence="8" id="KW-1133">Transmembrane helix</keyword>
<evidence type="ECO:0000256" key="13">
    <source>
        <dbReference type="RuleBase" id="RU000461"/>
    </source>
</evidence>
<evidence type="ECO:0000313" key="15">
    <source>
        <dbReference type="EMBL" id="CAL1714344.1"/>
    </source>
</evidence>